<dbReference type="EMBL" id="FNFF01000039">
    <property type="protein sequence ID" value="SDL42778.1"/>
    <property type="molecule type" value="Genomic_DNA"/>
</dbReference>
<sequence length="129" mass="14044">MVSQLINAQRAKSRSPEVAHRLALLRDLAEQAAAGHIDRAGAVARMEEIKQDTSTLLVPAQGRTEPPADMAVKRAVREIQAQLRAVAGAGDLLDAAKKLDEAYPEIAEFLRVYGTARTPDAIAYYKRHA</sequence>
<keyword evidence="2" id="KW-1185">Reference proteome</keyword>
<dbReference type="Proteomes" id="UP000199155">
    <property type="component" value="Unassembled WGS sequence"/>
</dbReference>
<proteinExistence type="predicted"/>
<organism evidence="1 2">
    <name type="scientific">Streptomyces indicus</name>
    <dbReference type="NCBI Taxonomy" id="417292"/>
    <lineage>
        <taxon>Bacteria</taxon>
        <taxon>Bacillati</taxon>
        <taxon>Actinomycetota</taxon>
        <taxon>Actinomycetes</taxon>
        <taxon>Kitasatosporales</taxon>
        <taxon>Streptomycetaceae</taxon>
        <taxon>Streptomyces</taxon>
    </lineage>
</organism>
<protein>
    <submittedName>
        <fullName evidence="1">Uncharacterized protein</fullName>
    </submittedName>
</protein>
<dbReference type="AlphaFoldDB" id="A0A1G9JZ40"/>
<evidence type="ECO:0000313" key="1">
    <source>
        <dbReference type="EMBL" id="SDL42778.1"/>
    </source>
</evidence>
<accession>A0A1G9JZ40</accession>
<name>A0A1G9JZ40_9ACTN</name>
<reference evidence="1 2" key="1">
    <citation type="submission" date="2016-10" db="EMBL/GenBank/DDBJ databases">
        <authorList>
            <person name="de Groot N.N."/>
        </authorList>
    </citation>
    <scope>NUCLEOTIDE SEQUENCE [LARGE SCALE GENOMIC DNA]</scope>
    <source>
        <strain evidence="1 2">CGMCC 4.5727</strain>
    </source>
</reference>
<gene>
    <name evidence="1" type="ORF">SAMN05421806_1394</name>
</gene>
<evidence type="ECO:0000313" key="2">
    <source>
        <dbReference type="Proteomes" id="UP000199155"/>
    </source>
</evidence>